<keyword evidence="2" id="KW-0234">DNA repair</keyword>
<evidence type="ECO:0000313" key="4">
    <source>
        <dbReference type="Proteomes" id="UP000198825"/>
    </source>
</evidence>
<dbReference type="PANTHER" id="PTHR43003">
    <property type="entry name" value="DNA-3-METHYLADENINE GLYCOSYLASE"/>
    <property type="match status" value="1"/>
</dbReference>
<dbReference type="PANTHER" id="PTHR43003:SF13">
    <property type="entry name" value="DNA-3-METHYLADENINE GLYCOSYLASE 2"/>
    <property type="match status" value="1"/>
</dbReference>
<proteinExistence type="predicted"/>
<dbReference type="Proteomes" id="UP000198825">
    <property type="component" value="Chromosome I"/>
</dbReference>
<dbReference type="InterPro" id="IPR011257">
    <property type="entry name" value="DNA_glycosylase"/>
</dbReference>
<sequence length="298" mass="32072">MASSTSVRLNGPYDLAEVATMGFGHRDEASFDGVMRLGFCLDTDLERQVGVEVRQAGGRLDLVVRPADDRPLGPAEVEAAARQVARVVSVDHDGAAFDALCRADPVLAPVHAAAPGFRPALFYSPYEAAVWSVVSARRPRAQAIGLRRRLAQELGSAVELAGEAVEVIPTPSALLRLESLPGLPTDRVPRLHAVAEAAQRGELDVEVLRALPPDEAQARLQRLPGIGPFYSSLVVVRACGHADVMVTGESHARDLVQELYGFDHAPTPAEMEAVGEGWRPYRTWVAVMLRALSGRVPR</sequence>
<reference evidence="4" key="1">
    <citation type="submission" date="2016-10" db="EMBL/GenBank/DDBJ databases">
        <authorList>
            <person name="Varghese N."/>
            <person name="Submissions S."/>
        </authorList>
    </citation>
    <scope>NUCLEOTIDE SEQUENCE [LARGE SCALE GENOMIC DNA]</scope>
    <source>
        <strain evidence="4">DSM 21743</strain>
    </source>
</reference>
<gene>
    <name evidence="3" type="ORF">SAMN04488544_3201</name>
</gene>
<accession>A0A1H2N2X5</accession>
<keyword evidence="1" id="KW-0227">DNA damage</keyword>
<dbReference type="Gene3D" id="1.10.1670.40">
    <property type="match status" value="1"/>
</dbReference>
<dbReference type="Gene3D" id="1.10.340.30">
    <property type="entry name" value="Hypothetical protein, domain 2"/>
    <property type="match status" value="1"/>
</dbReference>
<dbReference type="GO" id="GO:0032131">
    <property type="term" value="F:alkylated DNA binding"/>
    <property type="evidence" value="ECO:0007669"/>
    <property type="project" value="TreeGrafter"/>
</dbReference>
<evidence type="ECO:0000256" key="1">
    <source>
        <dbReference type="ARBA" id="ARBA00022763"/>
    </source>
</evidence>
<dbReference type="AlphaFoldDB" id="A0A1H2N2X5"/>
<organism evidence="3 4">
    <name type="scientific">Microlunatus sagamiharensis</name>
    <dbReference type="NCBI Taxonomy" id="546874"/>
    <lineage>
        <taxon>Bacteria</taxon>
        <taxon>Bacillati</taxon>
        <taxon>Actinomycetota</taxon>
        <taxon>Actinomycetes</taxon>
        <taxon>Propionibacteriales</taxon>
        <taxon>Propionibacteriaceae</taxon>
        <taxon>Microlunatus</taxon>
    </lineage>
</organism>
<dbReference type="EMBL" id="LT629799">
    <property type="protein sequence ID" value="SDU99704.1"/>
    <property type="molecule type" value="Genomic_DNA"/>
</dbReference>
<name>A0A1H2N2X5_9ACTN</name>
<dbReference type="GO" id="GO:0043916">
    <property type="term" value="F:DNA-7-methylguanine glycosylase activity"/>
    <property type="evidence" value="ECO:0007669"/>
    <property type="project" value="TreeGrafter"/>
</dbReference>
<keyword evidence="4" id="KW-1185">Reference proteome</keyword>
<dbReference type="GO" id="GO:0008725">
    <property type="term" value="F:DNA-3-methyladenine glycosylase activity"/>
    <property type="evidence" value="ECO:0007669"/>
    <property type="project" value="TreeGrafter"/>
</dbReference>
<dbReference type="GO" id="GO:0005737">
    <property type="term" value="C:cytoplasm"/>
    <property type="evidence" value="ECO:0007669"/>
    <property type="project" value="TreeGrafter"/>
</dbReference>
<evidence type="ECO:0000256" key="2">
    <source>
        <dbReference type="ARBA" id="ARBA00023204"/>
    </source>
</evidence>
<dbReference type="GO" id="GO:0006285">
    <property type="term" value="P:base-excision repair, AP site formation"/>
    <property type="evidence" value="ECO:0007669"/>
    <property type="project" value="TreeGrafter"/>
</dbReference>
<evidence type="ECO:0000313" key="3">
    <source>
        <dbReference type="EMBL" id="SDU99704.1"/>
    </source>
</evidence>
<dbReference type="SUPFAM" id="SSF48150">
    <property type="entry name" value="DNA-glycosylase"/>
    <property type="match status" value="1"/>
</dbReference>
<dbReference type="GO" id="GO:0032993">
    <property type="term" value="C:protein-DNA complex"/>
    <property type="evidence" value="ECO:0007669"/>
    <property type="project" value="TreeGrafter"/>
</dbReference>
<dbReference type="InterPro" id="IPR051912">
    <property type="entry name" value="Alkylbase_DNA_Glycosylase/TA"/>
</dbReference>
<dbReference type="STRING" id="546874.SAMN04488544_3201"/>
<protein>
    <submittedName>
        <fullName evidence="3">DNA-3-methyladenine glycosylase II</fullName>
    </submittedName>
</protein>
<dbReference type="GO" id="GO:0006307">
    <property type="term" value="P:DNA alkylation repair"/>
    <property type="evidence" value="ECO:0007669"/>
    <property type="project" value="TreeGrafter"/>
</dbReference>